<dbReference type="Proteomes" id="UP001430953">
    <property type="component" value="Unassembled WGS sequence"/>
</dbReference>
<reference evidence="1 2" key="1">
    <citation type="submission" date="2023-03" db="EMBL/GenBank/DDBJ databases">
        <title>High recombination rates correlate with genetic variation in Cardiocondyla obscurior ants.</title>
        <authorList>
            <person name="Errbii M."/>
        </authorList>
    </citation>
    <scope>NUCLEOTIDE SEQUENCE [LARGE SCALE GENOMIC DNA]</scope>
    <source>
        <strain evidence="1">Alpha-2009</strain>
        <tissue evidence="1">Whole body</tissue>
    </source>
</reference>
<keyword evidence="2" id="KW-1185">Reference proteome</keyword>
<accession>A0AAW2EHI0</accession>
<protein>
    <submittedName>
        <fullName evidence="1">Uncharacterized protein</fullName>
    </submittedName>
</protein>
<proteinExistence type="predicted"/>
<comment type="caution">
    <text evidence="1">The sequence shown here is derived from an EMBL/GenBank/DDBJ whole genome shotgun (WGS) entry which is preliminary data.</text>
</comment>
<evidence type="ECO:0000313" key="1">
    <source>
        <dbReference type="EMBL" id="KAL0102380.1"/>
    </source>
</evidence>
<evidence type="ECO:0000313" key="2">
    <source>
        <dbReference type="Proteomes" id="UP001430953"/>
    </source>
</evidence>
<dbReference type="AlphaFoldDB" id="A0AAW2EHI0"/>
<dbReference type="EMBL" id="JADYXP020000022">
    <property type="protein sequence ID" value="KAL0102380.1"/>
    <property type="molecule type" value="Genomic_DNA"/>
</dbReference>
<organism evidence="1 2">
    <name type="scientific">Cardiocondyla obscurior</name>
    <dbReference type="NCBI Taxonomy" id="286306"/>
    <lineage>
        <taxon>Eukaryota</taxon>
        <taxon>Metazoa</taxon>
        <taxon>Ecdysozoa</taxon>
        <taxon>Arthropoda</taxon>
        <taxon>Hexapoda</taxon>
        <taxon>Insecta</taxon>
        <taxon>Pterygota</taxon>
        <taxon>Neoptera</taxon>
        <taxon>Endopterygota</taxon>
        <taxon>Hymenoptera</taxon>
        <taxon>Apocrita</taxon>
        <taxon>Aculeata</taxon>
        <taxon>Formicoidea</taxon>
        <taxon>Formicidae</taxon>
        <taxon>Myrmicinae</taxon>
        <taxon>Cardiocondyla</taxon>
    </lineage>
</organism>
<gene>
    <name evidence="1" type="ORF">PUN28_017957</name>
</gene>
<sequence>MILRKSIRQCEKERKIVNKIEKLQKGACKNGKEQKRTEKSKYQCRIIESMIIHERIKQCVEEHKIVINMKAYENVK</sequence>
<name>A0AAW2EHI0_9HYME</name>